<dbReference type="PROSITE" id="PS00211">
    <property type="entry name" value="ABC_TRANSPORTER_1"/>
    <property type="match status" value="1"/>
</dbReference>
<dbReference type="GO" id="GO:0016887">
    <property type="term" value="F:ATP hydrolysis activity"/>
    <property type="evidence" value="ECO:0007669"/>
    <property type="project" value="InterPro"/>
</dbReference>
<evidence type="ECO:0000313" key="2">
    <source>
        <dbReference type="EMBL" id="QJB04106.1"/>
    </source>
</evidence>
<dbReference type="AlphaFoldDB" id="A0A6M3MFL2"/>
<dbReference type="InterPro" id="IPR003439">
    <property type="entry name" value="ABC_transporter-like_ATP-bd"/>
</dbReference>
<dbReference type="GO" id="GO:0005524">
    <property type="term" value="F:ATP binding"/>
    <property type="evidence" value="ECO:0007669"/>
    <property type="project" value="UniProtKB-KW"/>
</dbReference>
<proteinExistence type="predicted"/>
<gene>
    <name evidence="2" type="ORF">MM171B00466_0010</name>
</gene>
<dbReference type="InterPro" id="IPR017871">
    <property type="entry name" value="ABC_transporter-like_CS"/>
</dbReference>
<dbReference type="InterPro" id="IPR027417">
    <property type="entry name" value="P-loop_NTPase"/>
</dbReference>
<dbReference type="CDD" id="cd00267">
    <property type="entry name" value="ABC_ATPase"/>
    <property type="match status" value="1"/>
</dbReference>
<dbReference type="PANTHER" id="PTHR24220">
    <property type="entry name" value="IMPORT ATP-BINDING PROTEIN"/>
    <property type="match status" value="1"/>
</dbReference>
<keyword evidence="2" id="KW-0547">Nucleotide-binding</keyword>
<dbReference type="SUPFAM" id="SSF52540">
    <property type="entry name" value="P-loop containing nucleoside triphosphate hydrolases"/>
    <property type="match status" value="1"/>
</dbReference>
<dbReference type="GO" id="GO:0005886">
    <property type="term" value="C:plasma membrane"/>
    <property type="evidence" value="ECO:0007669"/>
    <property type="project" value="TreeGrafter"/>
</dbReference>
<dbReference type="EMBL" id="MT143872">
    <property type="protein sequence ID" value="QJB04106.1"/>
    <property type="molecule type" value="Genomic_DNA"/>
</dbReference>
<dbReference type="GO" id="GO:0022857">
    <property type="term" value="F:transmembrane transporter activity"/>
    <property type="evidence" value="ECO:0007669"/>
    <property type="project" value="TreeGrafter"/>
</dbReference>
<accession>A0A6M3MFL2</accession>
<reference evidence="2" key="1">
    <citation type="submission" date="2020-03" db="EMBL/GenBank/DDBJ databases">
        <title>The deep terrestrial virosphere.</title>
        <authorList>
            <person name="Holmfeldt K."/>
            <person name="Nilsson E."/>
            <person name="Simone D."/>
            <person name="Lopez-Fernandez M."/>
            <person name="Wu X."/>
            <person name="de Brujin I."/>
            <person name="Lundin D."/>
            <person name="Andersson A."/>
            <person name="Bertilsson S."/>
            <person name="Dopson M."/>
        </authorList>
    </citation>
    <scope>NUCLEOTIDE SEQUENCE</scope>
    <source>
        <strain evidence="2">MM171B00466</strain>
    </source>
</reference>
<evidence type="ECO:0000259" key="1">
    <source>
        <dbReference type="Pfam" id="PF00005"/>
    </source>
</evidence>
<organism evidence="2">
    <name type="scientific">viral metagenome</name>
    <dbReference type="NCBI Taxonomy" id="1070528"/>
    <lineage>
        <taxon>unclassified sequences</taxon>
        <taxon>metagenomes</taxon>
        <taxon>organismal metagenomes</taxon>
    </lineage>
</organism>
<keyword evidence="2" id="KW-0067">ATP-binding</keyword>
<name>A0A6M3MFL2_9ZZZZ</name>
<sequence length="226" mass="25384">MKFNITRSWGKPQSFRVESVIGQFTLHDVKLEKVFKGSIDIEDEDWHIGVIVGRSGTGKTTIAKTLFPDAYIRGFTYKEQSILDDFPEHLPTTDITKALGSVGFSSPPDWLKSYDQLSQGEKMRVEIARALLLEEPLIVFDEFTSVVDREIAKISSYAIQKAIRRTDKKFIAVTCHYDVVDYLEPNWVLCTDDMSFDKKKGGTPLSRSISGPAALVSGITLRSITI</sequence>
<protein>
    <submittedName>
        <fullName evidence="2">Putative ABC transporter ATP-binding protein</fullName>
    </submittedName>
</protein>
<dbReference type="InterPro" id="IPR015854">
    <property type="entry name" value="ABC_transpr_LolD-like"/>
</dbReference>
<dbReference type="Gene3D" id="3.40.50.300">
    <property type="entry name" value="P-loop containing nucleotide triphosphate hydrolases"/>
    <property type="match status" value="1"/>
</dbReference>
<feature type="domain" description="ABC transporter" evidence="1">
    <location>
        <begin position="94"/>
        <end position="144"/>
    </location>
</feature>
<dbReference type="Pfam" id="PF00005">
    <property type="entry name" value="ABC_tran"/>
    <property type="match status" value="1"/>
</dbReference>